<dbReference type="PROSITE" id="PS50157">
    <property type="entry name" value="ZINC_FINGER_C2H2_2"/>
    <property type="match status" value="1"/>
</dbReference>
<evidence type="ECO:0000259" key="3">
    <source>
        <dbReference type="PROSITE" id="PS50157"/>
    </source>
</evidence>
<accession>A0A7I4Y6Y8</accession>
<name>A0A7I4Y6Y8_HAECO</name>
<dbReference type="InterPro" id="IPR013087">
    <property type="entry name" value="Znf_C2H2_type"/>
</dbReference>
<dbReference type="OrthoDB" id="6077919at2759"/>
<sequence>MESQQSIKCLLCDASSPSKYHLAEHVCRHLSYRKYKCKTCAEFFYTEEERDAHCIGRSHIHTSEMRISQYCEHYVNLLLKDAEYVALHGVDAVVEQRSRASMACDMAMKRLSGSTNDIKPSPRTSHEEGTESRSSDGTALTTNQQITNGSNDCKSNVASEGLNNLSLNLPKDYFPWNRLPKELQVKVLRNLTRSYLDKCRVLNRKTFQLIRHNEKSMKRRIIEYLQIRIFETEKSFRLGMFARCSEVGITHDRDLSMFNRRKQRTSYTFEHALQHLQESFSPWSCSILPKLLKNATIQHLQIGNGCLTDNILWPISSCLLNVDCRVQKLSIKETSFAAITSSIFLEFLRNAAPTHVYIYGIRDCSYHNFSPEVLEFIVTRPKFELRSLEPEPFPIDDDIFAKLTASEFTIDVTTKITADGIKSFVGGLASGKHELVKGEIRISVFSSSLPFSTPPNVKMSLLTNSYTPYYVGITATTKCTAKTKT</sequence>
<evidence type="ECO:0000313" key="5">
    <source>
        <dbReference type="WBParaSite" id="HCON_00064040-00001"/>
    </source>
</evidence>
<proteinExistence type="predicted"/>
<feature type="compositionally biased region" description="Basic and acidic residues" evidence="2">
    <location>
        <begin position="124"/>
        <end position="134"/>
    </location>
</feature>
<dbReference type="GO" id="GO:0008270">
    <property type="term" value="F:zinc ion binding"/>
    <property type="evidence" value="ECO:0007669"/>
    <property type="project" value="UniProtKB-KW"/>
</dbReference>
<feature type="domain" description="C2H2-type" evidence="3">
    <location>
        <begin position="35"/>
        <end position="66"/>
    </location>
</feature>
<dbReference type="OMA" id="THIHIEG"/>
<dbReference type="Proteomes" id="UP000025227">
    <property type="component" value="Unplaced"/>
</dbReference>
<protein>
    <submittedName>
        <fullName evidence="5">C2H2-type domain-containing protein</fullName>
    </submittedName>
</protein>
<dbReference type="AlphaFoldDB" id="A0A7I4Y6Y8"/>
<organism evidence="4 5">
    <name type="scientific">Haemonchus contortus</name>
    <name type="common">Barber pole worm</name>
    <dbReference type="NCBI Taxonomy" id="6289"/>
    <lineage>
        <taxon>Eukaryota</taxon>
        <taxon>Metazoa</taxon>
        <taxon>Ecdysozoa</taxon>
        <taxon>Nematoda</taxon>
        <taxon>Chromadorea</taxon>
        <taxon>Rhabditida</taxon>
        <taxon>Rhabditina</taxon>
        <taxon>Rhabditomorpha</taxon>
        <taxon>Strongyloidea</taxon>
        <taxon>Trichostrongylidae</taxon>
        <taxon>Haemonchus</taxon>
    </lineage>
</organism>
<feature type="compositionally biased region" description="Polar residues" evidence="2">
    <location>
        <begin position="135"/>
        <end position="153"/>
    </location>
</feature>
<keyword evidence="1" id="KW-0862">Zinc</keyword>
<dbReference type="PROSITE" id="PS00028">
    <property type="entry name" value="ZINC_FINGER_C2H2_1"/>
    <property type="match status" value="1"/>
</dbReference>
<evidence type="ECO:0000256" key="1">
    <source>
        <dbReference type="PROSITE-ProRule" id="PRU00042"/>
    </source>
</evidence>
<dbReference type="SMART" id="SM00355">
    <property type="entry name" value="ZnF_C2H2"/>
    <property type="match status" value="2"/>
</dbReference>
<keyword evidence="4" id="KW-1185">Reference proteome</keyword>
<evidence type="ECO:0000313" key="4">
    <source>
        <dbReference type="Proteomes" id="UP000025227"/>
    </source>
</evidence>
<keyword evidence="1" id="KW-0479">Metal-binding</keyword>
<evidence type="ECO:0000256" key="2">
    <source>
        <dbReference type="SAM" id="MobiDB-lite"/>
    </source>
</evidence>
<dbReference type="WBParaSite" id="HCON_00064040-00001">
    <property type="protein sequence ID" value="HCON_00064040-00001"/>
    <property type="gene ID" value="HCON_00064040"/>
</dbReference>
<feature type="region of interest" description="Disordered" evidence="2">
    <location>
        <begin position="112"/>
        <end position="153"/>
    </location>
</feature>
<keyword evidence="1" id="KW-0863">Zinc-finger</keyword>
<reference evidence="5" key="1">
    <citation type="submission" date="2020-12" db="UniProtKB">
        <authorList>
            <consortium name="WormBaseParasite"/>
        </authorList>
    </citation>
    <scope>IDENTIFICATION</scope>
    <source>
        <strain evidence="5">MHco3</strain>
    </source>
</reference>